<proteinExistence type="predicted"/>
<evidence type="ECO:0000313" key="2">
    <source>
        <dbReference type="EMBL" id="GAA4864724.1"/>
    </source>
</evidence>
<dbReference type="PANTHER" id="PTHR47799:SF1">
    <property type="entry name" value="OMEGA-AMIDASE YAFV"/>
    <property type="match status" value="1"/>
</dbReference>
<dbReference type="SUPFAM" id="SSF56317">
    <property type="entry name" value="Carbon-nitrogen hydrolase"/>
    <property type="match status" value="1"/>
</dbReference>
<dbReference type="Gene3D" id="3.60.110.10">
    <property type="entry name" value="Carbon-nitrogen hydrolase"/>
    <property type="match status" value="1"/>
</dbReference>
<organism evidence="2 3">
    <name type="scientific">Luteimonas vadosa</name>
    <dbReference type="NCBI Taxonomy" id="1165507"/>
    <lineage>
        <taxon>Bacteria</taxon>
        <taxon>Pseudomonadati</taxon>
        <taxon>Pseudomonadota</taxon>
        <taxon>Gammaproteobacteria</taxon>
        <taxon>Lysobacterales</taxon>
        <taxon>Lysobacteraceae</taxon>
        <taxon>Luteimonas</taxon>
    </lineage>
</organism>
<sequence length="269" mass="30481">MDDLRISLVQGATRWHDPDGNRAYYGELVAPLRGTTDLVLLPETFTSGFSNDAIDRAETMDGPTVAWMREQARQLEAAITGSVQIRDDRANRSGVFNRMLWVTPDGAVRHYDKRHLFRYAREHERYAPGRERLVVEWKGWRINPLVCYDLRFPVFARNRYDVERPGALDFDLQLYVANWPAARAYAWKTLLRARAIENLCYVAGLNRVGIDGNGIHYSGDSAVIDFLGQAVSECTDAEVVVTTTLQAAELAAHRERFPAMLDGDAFSIE</sequence>
<dbReference type="InterPro" id="IPR036526">
    <property type="entry name" value="C-N_Hydrolase_sf"/>
</dbReference>
<dbReference type="EMBL" id="BAABJY010000002">
    <property type="protein sequence ID" value="GAA4864724.1"/>
    <property type="molecule type" value="Genomic_DNA"/>
</dbReference>
<dbReference type="PROSITE" id="PS50263">
    <property type="entry name" value="CN_HYDROLASE"/>
    <property type="match status" value="1"/>
</dbReference>
<reference evidence="3" key="1">
    <citation type="journal article" date="2019" name="Int. J. Syst. Evol. Microbiol.">
        <title>The Global Catalogue of Microorganisms (GCM) 10K type strain sequencing project: providing services to taxonomists for standard genome sequencing and annotation.</title>
        <authorList>
            <consortium name="The Broad Institute Genomics Platform"/>
            <consortium name="The Broad Institute Genome Sequencing Center for Infectious Disease"/>
            <person name="Wu L."/>
            <person name="Ma J."/>
        </authorList>
    </citation>
    <scope>NUCLEOTIDE SEQUENCE [LARGE SCALE GENOMIC DNA]</scope>
    <source>
        <strain evidence="3">JCM 18392</strain>
    </source>
</reference>
<keyword evidence="3" id="KW-1185">Reference proteome</keyword>
<evidence type="ECO:0000313" key="3">
    <source>
        <dbReference type="Proteomes" id="UP001501323"/>
    </source>
</evidence>
<dbReference type="Pfam" id="PF00795">
    <property type="entry name" value="CN_hydrolase"/>
    <property type="match status" value="1"/>
</dbReference>
<protein>
    <submittedName>
        <fullName evidence="2">Amidohydrolase</fullName>
    </submittedName>
</protein>
<accession>A0ABP9E6R4</accession>
<evidence type="ECO:0000259" key="1">
    <source>
        <dbReference type="PROSITE" id="PS50263"/>
    </source>
</evidence>
<feature type="domain" description="CN hydrolase" evidence="1">
    <location>
        <begin position="4"/>
        <end position="247"/>
    </location>
</feature>
<comment type="caution">
    <text evidence="2">The sequence shown here is derived from an EMBL/GenBank/DDBJ whole genome shotgun (WGS) entry which is preliminary data.</text>
</comment>
<dbReference type="CDD" id="cd07575">
    <property type="entry name" value="Xc-1258_like"/>
    <property type="match status" value="1"/>
</dbReference>
<dbReference type="PANTHER" id="PTHR47799">
    <property type="entry name" value="OMEGA-AMIDASE YAFV"/>
    <property type="match status" value="1"/>
</dbReference>
<dbReference type="RefSeq" id="WP_345294989.1">
    <property type="nucleotide sequence ID" value="NZ_BAABJY010000002.1"/>
</dbReference>
<dbReference type="Proteomes" id="UP001501323">
    <property type="component" value="Unassembled WGS sequence"/>
</dbReference>
<dbReference type="InterPro" id="IPR003010">
    <property type="entry name" value="C-N_Hydrolase"/>
</dbReference>
<gene>
    <name evidence="2" type="ORF">GCM10023332_16100</name>
</gene>
<dbReference type="NCBIfam" id="NF007757">
    <property type="entry name" value="PRK10438.1"/>
    <property type="match status" value="1"/>
</dbReference>
<name>A0ABP9E6R4_9GAMM</name>
<dbReference type="InterPro" id="IPR052737">
    <property type="entry name" value="Omega-amidase_YafV"/>
</dbReference>